<evidence type="ECO:0000313" key="1">
    <source>
        <dbReference type="EMBL" id="EPC23030.1"/>
    </source>
</evidence>
<protein>
    <submittedName>
        <fullName evidence="1">Uncharacterized protein</fullName>
    </submittedName>
</protein>
<dbReference type="EMBL" id="ANMI01000237">
    <property type="protein sequence ID" value="EPC23030.1"/>
    <property type="molecule type" value="Genomic_DNA"/>
</dbReference>
<dbReference type="AlphaFoldDB" id="A0A8E0I830"/>
<evidence type="ECO:0000313" key="2">
    <source>
        <dbReference type="Proteomes" id="UP000014257"/>
    </source>
</evidence>
<sequence length="39" mass="4530">MDIELFLGHDFPKNVNANRPNIAKKRVVRQQQLIALNID</sequence>
<organism evidence="1 2">
    <name type="scientific">Lacticaseibacillus paracasei subsp. paracasei Lpp22</name>
    <dbReference type="NCBI Taxonomy" id="1256221"/>
    <lineage>
        <taxon>Bacteria</taxon>
        <taxon>Bacillati</taxon>
        <taxon>Bacillota</taxon>
        <taxon>Bacilli</taxon>
        <taxon>Lactobacillales</taxon>
        <taxon>Lactobacillaceae</taxon>
        <taxon>Lacticaseibacillus</taxon>
    </lineage>
</organism>
<dbReference type="Proteomes" id="UP000014257">
    <property type="component" value="Unassembled WGS sequence"/>
</dbReference>
<reference evidence="1 2" key="1">
    <citation type="journal article" date="2013" name="PLoS ONE">
        <title>Lactobacillus paracasei comparative genomics: towards species pan-genome definition and exploitation of diversity.</title>
        <authorList>
            <person name="Smokvina T."/>
            <person name="Wels M."/>
            <person name="Polka J."/>
            <person name="Chervaux C."/>
            <person name="Brisse S."/>
            <person name="Boekhorst J."/>
            <person name="van Hylckama Vlieg J.E."/>
            <person name="Siezen R.J."/>
        </authorList>
    </citation>
    <scope>NUCLEOTIDE SEQUENCE [LARGE SCALE GENOMIC DNA]</scope>
    <source>
        <strain evidence="1 2">Lpp22</strain>
    </source>
</reference>
<gene>
    <name evidence="1" type="ORF">Lpp22_2341</name>
</gene>
<name>A0A8E0I830_LACPA</name>
<comment type="caution">
    <text evidence="1">The sequence shown here is derived from an EMBL/GenBank/DDBJ whole genome shotgun (WGS) entry which is preliminary data.</text>
</comment>
<proteinExistence type="predicted"/>
<accession>A0A8E0I830</accession>